<evidence type="ECO:0000313" key="3">
    <source>
        <dbReference type="Proteomes" id="UP000324853"/>
    </source>
</evidence>
<accession>A0A5S4VY19</accession>
<proteinExistence type="predicted"/>
<dbReference type="SMART" id="SM00342">
    <property type="entry name" value="HTH_ARAC"/>
    <property type="match status" value="1"/>
</dbReference>
<keyword evidence="3" id="KW-1185">Reference proteome</keyword>
<dbReference type="PROSITE" id="PS01124">
    <property type="entry name" value="HTH_ARAC_FAMILY_2"/>
    <property type="match status" value="1"/>
</dbReference>
<dbReference type="InterPro" id="IPR018060">
    <property type="entry name" value="HTH_AraC"/>
</dbReference>
<gene>
    <name evidence="2" type="ORF">FXB38_39810</name>
</gene>
<dbReference type="PANTHER" id="PTHR47893:SF1">
    <property type="entry name" value="REGULATORY PROTEIN PCHR"/>
    <property type="match status" value="1"/>
</dbReference>
<dbReference type="OrthoDB" id="9793400at2"/>
<evidence type="ECO:0000313" key="2">
    <source>
        <dbReference type="EMBL" id="TYL71715.1"/>
    </source>
</evidence>
<evidence type="ECO:0000259" key="1">
    <source>
        <dbReference type="PROSITE" id="PS01124"/>
    </source>
</evidence>
<dbReference type="EMBL" id="VSSR01000098">
    <property type="protein sequence ID" value="TYL71715.1"/>
    <property type="molecule type" value="Genomic_DNA"/>
</dbReference>
<reference evidence="2 3" key="1">
    <citation type="submission" date="2019-08" db="EMBL/GenBank/DDBJ databases">
        <title>Bradyrhizobium hipponensis sp. nov., a rhizobium isolated from a Lupinus angustifolius root nodule in Tunisia.</title>
        <authorList>
            <person name="Off K."/>
            <person name="Rejili M."/>
            <person name="Mars M."/>
            <person name="Brachmann A."/>
            <person name="Marin M."/>
        </authorList>
    </citation>
    <scope>NUCLEOTIDE SEQUENCE [LARGE SCALE GENOMIC DNA]</scope>
    <source>
        <strain evidence="2 3">CTAW11</strain>
    </source>
</reference>
<sequence>MVTRLDLIVQDLPSLHCYSNDLARRLGTSVRTLQVASRRVNGMSLHAYLRLKRLLAVRDQLSTGLLTVKAAALGNGFWHLGDFSRLYAKTFGEMPSETLARAKRVTQP</sequence>
<comment type="caution">
    <text evidence="2">The sequence shown here is derived from an EMBL/GenBank/DDBJ whole genome shotgun (WGS) entry which is preliminary data.</text>
</comment>
<dbReference type="InterPro" id="IPR053142">
    <property type="entry name" value="PchR_regulatory_protein"/>
</dbReference>
<dbReference type="GO" id="GO:0003700">
    <property type="term" value="F:DNA-binding transcription factor activity"/>
    <property type="evidence" value="ECO:0007669"/>
    <property type="project" value="InterPro"/>
</dbReference>
<organism evidence="2 3">
    <name type="scientific">Bradyrhizobium cytisi</name>
    <dbReference type="NCBI Taxonomy" id="515489"/>
    <lineage>
        <taxon>Bacteria</taxon>
        <taxon>Pseudomonadati</taxon>
        <taxon>Pseudomonadota</taxon>
        <taxon>Alphaproteobacteria</taxon>
        <taxon>Hyphomicrobiales</taxon>
        <taxon>Nitrobacteraceae</taxon>
        <taxon>Bradyrhizobium</taxon>
    </lineage>
</organism>
<protein>
    <submittedName>
        <fullName evidence="2">AraC family transcriptional regulator</fullName>
    </submittedName>
</protein>
<feature type="domain" description="HTH araC/xylS-type" evidence="1">
    <location>
        <begin position="20"/>
        <end position="101"/>
    </location>
</feature>
<dbReference type="RefSeq" id="WP_148756352.1">
    <property type="nucleotide sequence ID" value="NZ_VSSR01000098.1"/>
</dbReference>
<dbReference type="PANTHER" id="PTHR47893">
    <property type="entry name" value="REGULATORY PROTEIN PCHR"/>
    <property type="match status" value="1"/>
</dbReference>
<dbReference type="GO" id="GO:0043565">
    <property type="term" value="F:sequence-specific DNA binding"/>
    <property type="evidence" value="ECO:0007669"/>
    <property type="project" value="InterPro"/>
</dbReference>
<dbReference type="Proteomes" id="UP000324853">
    <property type="component" value="Unassembled WGS sequence"/>
</dbReference>
<name>A0A5S4VY19_9BRAD</name>
<dbReference type="Pfam" id="PF12833">
    <property type="entry name" value="HTH_18"/>
    <property type="match status" value="1"/>
</dbReference>
<dbReference type="Gene3D" id="1.10.10.60">
    <property type="entry name" value="Homeodomain-like"/>
    <property type="match status" value="1"/>
</dbReference>
<dbReference type="AlphaFoldDB" id="A0A5S4VY19"/>